<dbReference type="PANTHER" id="PTHR40621:SF6">
    <property type="entry name" value="AP-1-LIKE TRANSCRIPTION FACTOR YAP1-RELATED"/>
    <property type="match status" value="1"/>
</dbReference>
<feature type="compositionally biased region" description="Low complexity" evidence="4">
    <location>
        <begin position="59"/>
        <end position="74"/>
    </location>
</feature>
<dbReference type="AlphaFoldDB" id="A0A9P6X7F3"/>
<dbReference type="SMART" id="SM00338">
    <property type="entry name" value="BRLZ"/>
    <property type="match status" value="1"/>
</dbReference>
<dbReference type="SUPFAM" id="SSF57959">
    <property type="entry name" value="Leucine zipper domain"/>
    <property type="match status" value="1"/>
</dbReference>
<feature type="coiled-coil region" evidence="3">
    <location>
        <begin position="147"/>
        <end position="188"/>
    </location>
</feature>
<dbReference type="GO" id="GO:0090575">
    <property type="term" value="C:RNA polymerase II transcription regulator complex"/>
    <property type="evidence" value="ECO:0007669"/>
    <property type="project" value="TreeGrafter"/>
</dbReference>
<keyword evidence="3" id="KW-0175">Coiled coil</keyword>
<reference evidence="6" key="1">
    <citation type="journal article" date="2020" name="Microb. Genom.">
        <title>Genetic diversity of clinical and environmental Mucorales isolates obtained from an investigation of mucormycosis cases among solid organ transplant recipients.</title>
        <authorList>
            <person name="Nguyen M.H."/>
            <person name="Kaul D."/>
            <person name="Muto C."/>
            <person name="Cheng S.J."/>
            <person name="Richter R.A."/>
            <person name="Bruno V.M."/>
            <person name="Liu G."/>
            <person name="Beyhan S."/>
            <person name="Sundermann A.J."/>
            <person name="Mounaud S."/>
            <person name="Pasculle A.W."/>
            <person name="Nierman W.C."/>
            <person name="Driscoll E."/>
            <person name="Cumbie R."/>
            <person name="Clancy C.J."/>
            <person name="Dupont C.L."/>
        </authorList>
    </citation>
    <scope>NUCLEOTIDE SEQUENCE</scope>
    <source>
        <strain evidence="6">GL11</strain>
    </source>
</reference>
<feature type="domain" description="BZIP" evidence="5">
    <location>
        <begin position="122"/>
        <end position="185"/>
    </location>
</feature>
<dbReference type="Pfam" id="PF00170">
    <property type="entry name" value="bZIP_1"/>
    <property type="match status" value="1"/>
</dbReference>
<evidence type="ECO:0000256" key="2">
    <source>
        <dbReference type="ARBA" id="ARBA00023242"/>
    </source>
</evidence>
<accession>A0A9P6X7F3</accession>
<dbReference type="CDD" id="cd14810">
    <property type="entry name" value="bZIP_u1"/>
    <property type="match status" value="1"/>
</dbReference>
<feature type="region of interest" description="Disordered" evidence="4">
    <location>
        <begin position="345"/>
        <end position="364"/>
    </location>
</feature>
<keyword evidence="2" id="KW-0539">Nucleus</keyword>
<evidence type="ECO:0000256" key="1">
    <source>
        <dbReference type="ARBA" id="ARBA00004123"/>
    </source>
</evidence>
<evidence type="ECO:0000256" key="4">
    <source>
        <dbReference type="SAM" id="MobiDB-lite"/>
    </source>
</evidence>
<dbReference type="Proteomes" id="UP000716291">
    <property type="component" value="Unassembled WGS sequence"/>
</dbReference>
<evidence type="ECO:0000313" key="6">
    <source>
        <dbReference type="EMBL" id="KAG1307072.1"/>
    </source>
</evidence>
<dbReference type="Gene3D" id="1.20.5.170">
    <property type="match status" value="1"/>
</dbReference>
<feature type="region of interest" description="Disordered" evidence="4">
    <location>
        <begin position="59"/>
        <end position="102"/>
    </location>
</feature>
<gene>
    <name evidence="6" type="ORF">G6F64_007100</name>
</gene>
<organism evidence="6 7">
    <name type="scientific">Rhizopus oryzae</name>
    <name type="common">Mucormycosis agent</name>
    <name type="synonym">Rhizopus arrhizus var. delemar</name>
    <dbReference type="NCBI Taxonomy" id="64495"/>
    <lineage>
        <taxon>Eukaryota</taxon>
        <taxon>Fungi</taxon>
        <taxon>Fungi incertae sedis</taxon>
        <taxon>Mucoromycota</taxon>
        <taxon>Mucoromycotina</taxon>
        <taxon>Mucoromycetes</taxon>
        <taxon>Mucorales</taxon>
        <taxon>Mucorineae</taxon>
        <taxon>Rhizopodaceae</taxon>
        <taxon>Rhizopus</taxon>
    </lineage>
</organism>
<dbReference type="InterPro" id="IPR004827">
    <property type="entry name" value="bZIP"/>
</dbReference>
<dbReference type="InterPro" id="IPR050936">
    <property type="entry name" value="AP-1-like"/>
</dbReference>
<evidence type="ECO:0000256" key="3">
    <source>
        <dbReference type="SAM" id="Coils"/>
    </source>
</evidence>
<dbReference type="EMBL" id="JAANQT010001012">
    <property type="protein sequence ID" value="KAG1307072.1"/>
    <property type="molecule type" value="Genomic_DNA"/>
</dbReference>
<comment type="subcellular location">
    <subcellularLocation>
        <location evidence="1">Nucleus</location>
    </subcellularLocation>
</comment>
<name>A0A9P6X7F3_RHIOR</name>
<dbReference type="OrthoDB" id="5571888at2759"/>
<comment type="caution">
    <text evidence="6">The sequence shown here is derived from an EMBL/GenBank/DDBJ whole genome shotgun (WGS) entry which is preliminary data.</text>
</comment>
<dbReference type="PROSITE" id="PS50217">
    <property type="entry name" value="BZIP"/>
    <property type="match status" value="1"/>
</dbReference>
<evidence type="ECO:0000259" key="5">
    <source>
        <dbReference type="PROSITE" id="PS50217"/>
    </source>
</evidence>
<dbReference type="GO" id="GO:0000976">
    <property type="term" value="F:transcription cis-regulatory region binding"/>
    <property type="evidence" value="ECO:0007669"/>
    <property type="project" value="InterPro"/>
</dbReference>
<evidence type="ECO:0000313" key="7">
    <source>
        <dbReference type="Proteomes" id="UP000716291"/>
    </source>
</evidence>
<dbReference type="InterPro" id="IPR046347">
    <property type="entry name" value="bZIP_sf"/>
</dbReference>
<dbReference type="GO" id="GO:0001228">
    <property type="term" value="F:DNA-binding transcription activator activity, RNA polymerase II-specific"/>
    <property type="evidence" value="ECO:0007669"/>
    <property type="project" value="TreeGrafter"/>
</dbReference>
<dbReference type="PROSITE" id="PS00036">
    <property type="entry name" value="BZIP_BASIC"/>
    <property type="match status" value="1"/>
</dbReference>
<protein>
    <recommendedName>
        <fullName evidence="5">BZIP domain-containing protein</fullName>
    </recommendedName>
</protein>
<dbReference type="PANTHER" id="PTHR40621">
    <property type="entry name" value="TRANSCRIPTION FACTOR KAPC-RELATED"/>
    <property type="match status" value="1"/>
</dbReference>
<proteinExistence type="predicted"/>
<sequence>MNNNNNNSSTFTWVLDTNYFSLDNNTIDNDPNAIDVSNDDLFQFLLEPQIQQQQLLNSTTYNNSSNSSDGSTSSGEEGFMNHKLKSTSSDHGKHSSEFASSTGRLDFRQVQDNLSESQLKLMTSKERRQLRNKISARNFRNRRKEYVTTLETELEQQKAENSQLKLEIKWLKSKMEKLQGENDKLRLDLVLGPVTLPSSQQQLVLHPSPDMSLLSTTPPSQDDNWDFILPDFNSEQHQNTFISQAVVPTWNQVFLSKEQEQREPSVDLLKQYPLLAPALMSIILSHTMTMNTDQLIASAKFSNSFIQQQQQQQYLIPSSPNMTNKEAQTIWNLLEPLRVVKERNEKLAEKSDDKDDDQTKDDHKKEDKIICPITRCVIAWLQYTVCGHISKMIAKCNDTPIEEKPLLCRSYQRAMKYIYA</sequence>
<keyword evidence="7" id="KW-1185">Reference proteome</keyword>